<dbReference type="AlphaFoldDB" id="A0A7K0KDS3"/>
<dbReference type="Proteomes" id="UP000438914">
    <property type="component" value="Unassembled WGS sequence"/>
</dbReference>
<dbReference type="Pfam" id="PF13306">
    <property type="entry name" value="LRR_5"/>
    <property type="match status" value="7"/>
</dbReference>
<accession>A0A7K0KDS3</accession>
<dbReference type="InterPro" id="IPR053139">
    <property type="entry name" value="Surface_bspA-like"/>
</dbReference>
<keyword evidence="2" id="KW-1185">Reference proteome</keyword>
<evidence type="ECO:0000313" key="2">
    <source>
        <dbReference type="Proteomes" id="UP000438914"/>
    </source>
</evidence>
<dbReference type="PANTHER" id="PTHR45661:SF3">
    <property type="entry name" value="IG-LIKE DOMAIN-CONTAINING PROTEIN"/>
    <property type="match status" value="1"/>
</dbReference>
<gene>
    <name evidence="1" type="ORF">FYJ73_04895</name>
</gene>
<dbReference type="InterPro" id="IPR026906">
    <property type="entry name" value="LRR_5"/>
</dbReference>
<sequence>MRGGVHYKVLEDNGTVCATRIADNNTASEVDIPATVTHNDELFTVVEFGGDWSEEWHVQVIKLPNTVTKINSMAISGNNKLTDFYIPSSVTTIDKNFGSVATHFPKFHVDKNNQNFVSDEDGVLYSADKKVLYAVPSSIALVDGKYTLPEGVTTVYSEVLAGISGLTTIGIPASLEHINDGAFTNPNNKEVAAIEVAAGNTHFKVEHGALVMTNATDNNADTLIYYPIAYQGDTFTVPDDVTVLTANSIANNDNIKTVNLNKTATIYNGALSNLKNLTTIGISASVKNIEGITTNCPNVSTYNIDSNNDNYKSIGGIVFTKDGKRLVFYPATKTDKEYSIPEGTQAIAMNAFNNSPLEKLTIAASVNSLTEESIANMPNLTELDFAAGSQLTSLGWQNIISLHKLKKIILPEGITKIGERGIRDCPALEEIVVPNGSKLTTLDQGSLDAPALKSFTFEGTSALTTIGDEVFKGMTHLESFTIPASVTSIGNRAFNGCSGLKNLIFATGSQVKNLGDACFADCGFESLALPDHIETIGKEAFRDCKQMKAVHLSATVKSIEPSAFKGCTGIQAFTVDDNNPNFAASQGMLCDKAKTTLKLYPAGLINDEATVIPPSITAIGDYAFYDCENLTNVVIPQKVSKIGVRAFGLDNKLNSITLLCDAVIPEDNVNTTAADMSFDDGSLGTDMYSNITLYVRKDLMDTYQNNSFWKKFKAIKTSFTVQHPGGTTDETDEFLPLSQKGLLLIKTKSKDPVYVAPQEVVNSGDNTESSYKRNVNMIDNYAFENCDGIKEVVFKNNIYSLGALAFYTKLKQTTTDGVTAYAPESTSIEDVVFCGNKAPEVMMSDYYDLDKAGNYYAFSNQQKIYVKKSAINAFKAALDHFKEQIDYKLPFAGITSTYGTFAREFDTDFSDYYKTNNKADVAAFVAGYEHEGTDENGNTVNYVHMTSIDENGGYKTDNENAHGYVPANTGVLLMVKDNSDKATPTDFYYTIGEHDSTSYTISSNLLTPVMKENITVDASEAAPVYIMQKTTGKLVKVTTPIANFPTHKAYLILPASTNAKATLQLVFGNDNTTTAIDAISTSHNNDGKWYDLNGREINYPQHGVFVHNNKKVIMK</sequence>
<evidence type="ECO:0000313" key="1">
    <source>
        <dbReference type="EMBL" id="MST84009.1"/>
    </source>
</evidence>
<dbReference type="SUPFAM" id="SSF52058">
    <property type="entry name" value="L domain-like"/>
    <property type="match status" value="2"/>
</dbReference>
<protein>
    <submittedName>
        <fullName evidence="1">Leucine-rich repeat protein</fullName>
    </submittedName>
</protein>
<dbReference type="EMBL" id="VUNG01000007">
    <property type="protein sequence ID" value="MST84009.1"/>
    <property type="molecule type" value="Genomic_DNA"/>
</dbReference>
<organism evidence="1 2">
    <name type="scientific">Hallella mizrahii</name>
    <dbReference type="NCBI Taxonomy" id="2606637"/>
    <lineage>
        <taxon>Bacteria</taxon>
        <taxon>Pseudomonadati</taxon>
        <taxon>Bacteroidota</taxon>
        <taxon>Bacteroidia</taxon>
        <taxon>Bacteroidales</taxon>
        <taxon>Prevotellaceae</taxon>
        <taxon>Hallella</taxon>
    </lineage>
</organism>
<comment type="caution">
    <text evidence="1">The sequence shown here is derived from an EMBL/GenBank/DDBJ whole genome shotgun (WGS) entry which is preliminary data.</text>
</comment>
<name>A0A7K0KDS3_9BACT</name>
<dbReference type="Gene3D" id="3.80.10.10">
    <property type="entry name" value="Ribonuclease Inhibitor"/>
    <property type="match status" value="5"/>
</dbReference>
<reference evidence="1 2" key="1">
    <citation type="submission" date="2019-08" db="EMBL/GenBank/DDBJ databases">
        <title>In-depth cultivation of the pig gut microbiome towards novel bacterial diversity and tailored functional studies.</title>
        <authorList>
            <person name="Wylensek D."/>
            <person name="Hitch T.C.A."/>
            <person name="Clavel T."/>
        </authorList>
    </citation>
    <scope>NUCLEOTIDE SEQUENCE [LARGE SCALE GENOMIC DNA]</scope>
    <source>
        <strain evidence="1 2">LKV-178-WT-2A</strain>
    </source>
</reference>
<dbReference type="PANTHER" id="PTHR45661">
    <property type="entry name" value="SURFACE ANTIGEN"/>
    <property type="match status" value="1"/>
</dbReference>
<proteinExistence type="predicted"/>
<dbReference type="SUPFAM" id="SSF52047">
    <property type="entry name" value="RNI-like"/>
    <property type="match status" value="1"/>
</dbReference>
<dbReference type="InterPro" id="IPR032675">
    <property type="entry name" value="LRR_dom_sf"/>
</dbReference>
<dbReference type="RefSeq" id="WP_154533590.1">
    <property type="nucleotide sequence ID" value="NZ_VUNG01000007.1"/>
</dbReference>